<proteinExistence type="predicted"/>
<keyword evidence="2" id="KW-0732">Signal</keyword>
<name>A0AAD3Y635_NEPGR</name>
<feature type="chain" id="PRO_5042160249" description="Bifunctional inhibitor/plant lipid transfer protein/seed storage helical domain-containing protein" evidence="2">
    <location>
        <begin position="25"/>
        <end position="150"/>
    </location>
</feature>
<dbReference type="EMBL" id="BSYO01000039">
    <property type="protein sequence ID" value="GMH31002.1"/>
    <property type="molecule type" value="Genomic_DNA"/>
</dbReference>
<dbReference type="PANTHER" id="PTHR34377:SF3">
    <property type="entry name" value="TETRATRICOPEPTIDE REPEAT (TPR)-LIKE SUPERFAMILY PROTEIN"/>
    <property type="match status" value="1"/>
</dbReference>
<sequence length="150" mass="16576">MEGFKIQKLMSVAALLTLLPLSAGIDNPAVTSLVCTSQITLANHACLTIPRTRTSPRMLASQPVQSPDAASAPAQGDRRGHTHRRRQRTFRETQQQQECCHWLHEVDAACVCELLVRLPVFLSKPLHNYTVVVDEKCSVTFECGGRLVKA</sequence>
<comment type="caution">
    <text evidence="3">The sequence shown here is derived from an EMBL/GenBank/DDBJ whole genome shotgun (WGS) entry which is preliminary data.</text>
</comment>
<dbReference type="SUPFAM" id="SSF47699">
    <property type="entry name" value="Bifunctional inhibitor/lipid-transfer protein/seed storage 2S albumin"/>
    <property type="match status" value="1"/>
</dbReference>
<organism evidence="3 4">
    <name type="scientific">Nepenthes gracilis</name>
    <name type="common">Slender pitcher plant</name>
    <dbReference type="NCBI Taxonomy" id="150966"/>
    <lineage>
        <taxon>Eukaryota</taxon>
        <taxon>Viridiplantae</taxon>
        <taxon>Streptophyta</taxon>
        <taxon>Embryophyta</taxon>
        <taxon>Tracheophyta</taxon>
        <taxon>Spermatophyta</taxon>
        <taxon>Magnoliopsida</taxon>
        <taxon>eudicotyledons</taxon>
        <taxon>Gunneridae</taxon>
        <taxon>Pentapetalae</taxon>
        <taxon>Caryophyllales</taxon>
        <taxon>Nepenthaceae</taxon>
        <taxon>Nepenthes</taxon>
    </lineage>
</organism>
<evidence type="ECO:0000313" key="4">
    <source>
        <dbReference type="Proteomes" id="UP001279734"/>
    </source>
</evidence>
<dbReference type="Proteomes" id="UP001279734">
    <property type="component" value="Unassembled WGS sequence"/>
</dbReference>
<accession>A0AAD3Y635</accession>
<dbReference type="InterPro" id="IPR036312">
    <property type="entry name" value="Bifun_inhib/LTP/seed_sf"/>
</dbReference>
<reference evidence="3" key="1">
    <citation type="submission" date="2023-05" db="EMBL/GenBank/DDBJ databases">
        <title>Nepenthes gracilis genome sequencing.</title>
        <authorList>
            <person name="Fukushima K."/>
        </authorList>
    </citation>
    <scope>NUCLEOTIDE SEQUENCE</scope>
    <source>
        <strain evidence="3">SING2019-196</strain>
    </source>
</reference>
<evidence type="ECO:0000313" key="3">
    <source>
        <dbReference type="EMBL" id="GMH31002.1"/>
    </source>
</evidence>
<evidence type="ECO:0000256" key="1">
    <source>
        <dbReference type="SAM" id="MobiDB-lite"/>
    </source>
</evidence>
<dbReference type="AlphaFoldDB" id="A0AAD3Y635"/>
<dbReference type="PANTHER" id="PTHR34377">
    <property type="entry name" value="TETRATRICOPEPTIDE REPEAT (TPR)-LIKE SUPERFAMILY PROTEIN"/>
    <property type="match status" value="1"/>
</dbReference>
<protein>
    <recommendedName>
        <fullName evidence="5">Bifunctional inhibitor/plant lipid transfer protein/seed storage helical domain-containing protein</fullName>
    </recommendedName>
</protein>
<feature type="region of interest" description="Disordered" evidence="1">
    <location>
        <begin position="57"/>
        <end position="90"/>
    </location>
</feature>
<gene>
    <name evidence="3" type="ORF">Nepgr_032845</name>
</gene>
<evidence type="ECO:0008006" key="5">
    <source>
        <dbReference type="Google" id="ProtNLM"/>
    </source>
</evidence>
<keyword evidence="4" id="KW-1185">Reference proteome</keyword>
<evidence type="ECO:0000256" key="2">
    <source>
        <dbReference type="SAM" id="SignalP"/>
    </source>
</evidence>
<feature type="signal peptide" evidence="2">
    <location>
        <begin position="1"/>
        <end position="24"/>
    </location>
</feature>